<dbReference type="InterPro" id="IPR013427">
    <property type="entry name" value="Haem-bd_dom_put"/>
</dbReference>
<keyword evidence="1 4" id="KW-0349">Heme</keyword>
<feature type="domain" description="Cytochrome c" evidence="5">
    <location>
        <begin position="847"/>
        <end position="984"/>
    </location>
</feature>
<accession>A0A5C5WHS6</accession>
<keyword evidence="7" id="KW-1185">Reference proteome</keyword>
<dbReference type="InterPro" id="IPR012938">
    <property type="entry name" value="Glc/Sorbosone_DH"/>
</dbReference>
<dbReference type="InterPro" id="IPR011041">
    <property type="entry name" value="Quinoprot_gluc/sorb_DH_b-prop"/>
</dbReference>
<dbReference type="Proteomes" id="UP000316598">
    <property type="component" value="Unassembled WGS sequence"/>
</dbReference>
<gene>
    <name evidence="6" type="primary">yliI_1</name>
    <name evidence="6" type="ORF">Pla22_30980</name>
</gene>
<dbReference type="GO" id="GO:0046872">
    <property type="term" value="F:metal ion binding"/>
    <property type="evidence" value="ECO:0007669"/>
    <property type="project" value="UniProtKB-KW"/>
</dbReference>
<keyword evidence="3 4" id="KW-0408">Iron</keyword>
<evidence type="ECO:0000256" key="1">
    <source>
        <dbReference type="ARBA" id="ARBA00022617"/>
    </source>
</evidence>
<comment type="caution">
    <text evidence="6">The sequence shown here is derived from an EMBL/GenBank/DDBJ whole genome shotgun (WGS) entry which is preliminary data.</text>
</comment>
<dbReference type="InterPro" id="IPR036909">
    <property type="entry name" value="Cyt_c-like_dom_sf"/>
</dbReference>
<dbReference type="EMBL" id="SJPI01000002">
    <property type="protein sequence ID" value="TWT50356.1"/>
    <property type="molecule type" value="Genomic_DNA"/>
</dbReference>
<name>A0A5C5WHS6_9BACT</name>
<dbReference type="GO" id="GO:0009055">
    <property type="term" value="F:electron transfer activity"/>
    <property type="evidence" value="ECO:0007669"/>
    <property type="project" value="InterPro"/>
</dbReference>
<dbReference type="InterPro" id="IPR011042">
    <property type="entry name" value="6-blade_b-propeller_TolB-like"/>
</dbReference>
<dbReference type="PANTHER" id="PTHR19328:SF75">
    <property type="entry name" value="ALDOSE SUGAR DEHYDROGENASE YLII"/>
    <property type="match status" value="1"/>
</dbReference>
<dbReference type="PANTHER" id="PTHR19328">
    <property type="entry name" value="HEDGEHOG-INTERACTING PROTEIN"/>
    <property type="match status" value="1"/>
</dbReference>
<evidence type="ECO:0000259" key="5">
    <source>
        <dbReference type="PROSITE" id="PS51007"/>
    </source>
</evidence>
<evidence type="ECO:0000256" key="4">
    <source>
        <dbReference type="PROSITE-ProRule" id="PRU00433"/>
    </source>
</evidence>
<dbReference type="SUPFAM" id="SSF46626">
    <property type="entry name" value="Cytochrome c"/>
    <property type="match status" value="1"/>
</dbReference>
<evidence type="ECO:0000313" key="7">
    <source>
        <dbReference type="Proteomes" id="UP000316598"/>
    </source>
</evidence>
<evidence type="ECO:0000256" key="2">
    <source>
        <dbReference type="ARBA" id="ARBA00022723"/>
    </source>
</evidence>
<organism evidence="6 7">
    <name type="scientific">Rubripirellula amarantea</name>
    <dbReference type="NCBI Taxonomy" id="2527999"/>
    <lineage>
        <taxon>Bacteria</taxon>
        <taxon>Pseudomonadati</taxon>
        <taxon>Planctomycetota</taxon>
        <taxon>Planctomycetia</taxon>
        <taxon>Pirellulales</taxon>
        <taxon>Pirellulaceae</taxon>
        <taxon>Rubripirellula</taxon>
    </lineage>
</organism>
<dbReference type="EC" id="1.1.5.-" evidence="6"/>
<dbReference type="OrthoDB" id="9770043at2"/>
<dbReference type="Gene3D" id="1.10.760.10">
    <property type="entry name" value="Cytochrome c-like domain"/>
    <property type="match status" value="1"/>
</dbReference>
<reference evidence="6 7" key="1">
    <citation type="submission" date="2019-02" db="EMBL/GenBank/DDBJ databases">
        <title>Deep-cultivation of Planctomycetes and their phenomic and genomic characterization uncovers novel biology.</title>
        <authorList>
            <person name="Wiegand S."/>
            <person name="Jogler M."/>
            <person name="Boedeker C."/>
            <person name="Pinto D."/>
            <person name="Vollmers J."/>
            <person name="Rivas-Marin E."/>
            <person name="Kohn T."/>
            <person name="Peeters S.H."/>
            <person name="Heuer A."/>
            <person name="Rast P."/>
            <person name="Oberbeckmann S."/>
            <person name="Bunk B."/>
            <person name="Jeske O."/>
            <person name="Meyerdierks A."/>
            <person name="Storesund J.E."/>
            <person name="Kallscheuer N."/>
            <person name="Luecker S."/>
            <person name="Lage O.M."/>
            <person name="Pohl T."/>
            <person name="Merkel B.J."/>
            <person name="Hornburger P."/>
            <person name="Mueller R.-W."/>
            <person name="Bruemmer F."/>
            <person name="Labrenz M."/>
            <person name="Spormann A.M."/>
            <person name="Op Den Camp H."/>
            <person name="Overmann J."/>
            <person name="Amann R."/>
            <person name="Jetten M.S.M."/>
            <person name="Mascher T."/>
            <person name="Medema M.H."/>
            <person name="Devos D.P."/>
            <person name="Kaster A.-K."/>
            <person name="Ovreas L."/>
            <person name="Rohde M."/>
            <person name="Galperin M.Y."/>
            <person name="Jogler C."/>
        </authorList>
    </citation>
    <scope>NUCLEOTIDE SEQUENCE [LARGE SCALE GENOMIC DNA]</scope>
    <source>
        <strain evidence="6 7">Pla22</strain>
    </source>
</reference>
<dbReference type="SUPFAM" id="SSF50952">
    <property type="entry name" value="Soluble quinoprotein glucose dehydrogenase"/>
    <property type="match status" value="1"/>
</dbReference>
<keyword evidence="6" id="KW-0560">Oxidoreductase</keyword>
<dbReference type="InterPro" id="IPR009056">
    <property type="entry name" value="Cyt_c-like_dom"/>
</dbReference>
<dbReference type="Pfam" id="PF07995">
    <property type="entry name" value="GSDH"/>
    <property type="match status" value="1"/>
</dbReference>
<dbReference type="GO" id="GO:0020037">
    <property type="term" value="F:heme binding"/>
    <property type="evidence" value="ECO:0007669"/>
    <property type="project" value="InterPro"/>
</dbReference>
<evidence type="ECO:0000256" key="3">
    <source>
        <dbReference type="ARBA" id="ARBA00023004"/>
    </source>
</evidence>
<dbReference type="NCBIfam" id="TIGR02603">
    <property type="entry name" value="CxxCH_TIGR02603"/>
    <property type="match status" value="1"/>
</dbReference>
<evidence type="ECO:0000313" key="6">
    <source>
        <dbReference type="EMBL" id="TWT50356.1"/>
    </source>
</evidence>
<dbReference type="Gene3D" id="2.120.10.30">
    <property type="entry name" value="TolB, C-terminal domain"/>
    <property type="match status" value="1"/>
</dbReference>
<proteinExistence type="predicted"/>
<keyword evidence="2 4" id="KW-0479">Metal-binding</keyword>
<protein>
    <submittedName>
        <fullName evidence="6">Soluble aldose sugar dehydrogenase YliI</fullName>
        <ecNumber evidence="6">1.1.5.-</ecNumber>
    </submittedName>
</protein>
<dbReference type="PROSITE" id="PS51007">
    <property type="entry name" value="CYTC"/>
    <property type="match status" value="1"/>
</dbReference>
<sequence length="984" mass="107784">MLRTVALFLATTSVAIVCAFCCHGVLADERRTVWTSSKLVGTPDPPLPFRVERVFPHLQFNEPIAMRDMPTGDPTAPVERRIVLERKGRLVTFEPVDDPTASDLAIDLETALADPANEDIASARDFVLDPRFDENRFLYVTWTVLPHETEGGTRVSRLTMGTDSPPTIDPASRLDILTYPSGDHIGTSLRFGPDGMLYVTTGDGARPFPPDKFKTAQDVTDLRGAVLRVDVRNATKSSPYQIPPDNPFVDYRTSDGRVARGEIYAIGLRNGFRSAFDPATNEFWVADVGWDRCEMIHKIAKGGNHGWSLYEGPFEIDLQQPHGPGCNEDGKPIIAPIILQRDEVQSVTGGVFVPANASIAGKLANQPFQIDGDYLFGCYMNGGVWAADVSQPSAPVVRKLAATGLRIIDFETIKLSSTPEGKLDVIIIDINNGGIYRLVPNEQKAQRDPFPTQLSDTGLFIDCQSLEPAPGIFAYSPAATMYRDGAIGQRVIGIPSEDPIRPSYWFPGTKYPQGTVLANTLTRKVFNDQNEIVNRRVETQLLVFDGLNWAPYSYVWNDEQNDAELVPAGGTEITLSVPDNLLGDEQGPAKREMLHTVYSRNQCMICHHGYNPGGIGFTPQQLHEPRSVDHPEVVTHWNDLVDSGITTRLNINEDTWWVDPYDETLDLDARARSYLAVNCSACHQMGGRASSAVNLQRNVPIDEMNIIGADPAQGNFGITGACVVKPGHPEQSVLMYRVATHGPGQMPKIGSGQPDIAGAKLLWDWIAAMKQEPTVDQHDSPLMKAMLDWRNVIDQGPAVGQAMAASVVSSTTDPTIVGLFEPWIEVSQRATRVGPNPDVAALLSIEGDAKRGEYWFAKAASAQCRNCHQVREGAVSVGPSLGGIGSRRTRAELLDQILNPSNVIEPRWRSHLALTFDGEIVTGLKVDESDDAITLRRSDGRDQTIAADDIETIKLLDQSLMPSGMCEAMTPTEVADLLSYLQSL</sequence>
<dbReference type="GO" id="GO:0016491">
    <property type="term" value="F:oxidoreductase activity"/>
    <property type="evidence" value="ECO:0007669"/>
    <property type="project" value="UniProtKB-KW"/>
</dbReference>
<dbReference type="AlphaFoldDB" id="A0A5C5WHS6"/>